<dbReference type="Proteomes" id="UP000028582">
    <property type="component" value="Unassembled WGS sequence"/>
</dbReference>
<gene>
    <name evidence="1" type="ORF">F444_06512</name>
</gene>
<sequence>MYQWIEWIVFRSMPLSEIDDPLTRSMSKQKLVCQRLKRYMSLLVTAVEAEISADMSGLNGFMFDGFAFSRNLRSSPLCVLA</sequence>
<evidence type="ECO:0000313" key="2">
    <source>
        <dbReference type="Proteomes" id="UP000028582"/>
    </source>
</evidence>
<comment type="caution">
    <text evidence="1">The sequence shown here is derived from an EMBL/GenBank/DDBJ whole genome shotgun (WGS) entry which is preliminary data.</text>
</comment>
<accession>A0A081AI64</accession>
<proteinExistence type="predicted"/>
<dbReference type="AlphaFoldDB" id="A0A081AI64"/>
<organism evidence="1 2">
    <name type="scientific">Phytophthora nicotianae P1976</name>
    <dbReference type="NCBI Taxonomy" id="1317066"/>
    <lineage>
        <taxon>Eukaryota</taxon>
        <taxon>Sar</taxon>
        <taxon>Stramenopiles</taxon>
        <taxon>Oomycota</taxon>
        <taxon>Peronosporomycetes</taxon>
        <taxon>Peronosporales</taxon>
        <taxon>Peronosporaceae</taxon>
        <taxon>Phytophthora</taxon>
    </lineage>
</organism>
<name>A0A081AI64_PHYNI</name>
<evidence type="ECO:0000313" key="1">
    <source>
        <dbReference type="EMBL" id="ETO78575.1"/>
    </source>
</evidence>
<reference evidence="1 2" key="1">
    <citation type="submission" date="2013-11" db="EMBL/GenBank/DDBJ databases">
        <title>The Genome Sequence of Phytophthora parasitica P1976.</title>
        <authorList>
            <consortium name="The Broad Institute Genomics Platform"/>
            <person name="Russ C."/>
            <person name="Tyler B."/>
            <person name="Panabieres F."/>
            <person name="Shan W."/>
            <person name="Tripathy S."/>
            <person name="Grunwald N."/>
            <person name="Machado M."/>
            <person name="Johnson C.S."/>
            <person name="Walker B."/>
            <person name="Young S."/>
            <person name="Zeng Q."/>
            <person name="Gargeya S."/>
            <person name="Fitzgerald M."/>
            <person name="Haas B."/>
            <person name="Abouelleil A."/>
            <person name="Allen A.W."/>
            <person name="Alvarado L."/>
            <person name="Arachchi H.M."/>
            <person name="Berlin A.M."/>
            <person name="Chapman S.B."/>
            <person name="Gainer-Dewar J."/>
            <person name="Goldberg J."/>
            <person name="Griggs A."/>
            <person name="Gujja S."/>
            <person name="Hansen M."/>
            <person name="Howarth C."/>
            <person name="Imamovic A."/>
            <person name="Ireland A."/>
            <person name="Larimer J."/>
            <person name="McCowan C."/>
            <person name="Murphy C."/>
            <person name="Pearson M."/>
            <person name="Poon T.W."/>
            <person name="Priest M."/>
            <person name="Roberts A."/>
            <person name="Saif S."/>
            <person name="Shea T."/>
            <person name="Sisk P."/>
            <person name="Sykes S."/>
            <person name="Wortman J."/>
            <person name="Nusbaum C."/>
            <person name="Birren B."/>
        </authorList>
    </citation>
    <scope>NUCLEOTIDE SEQUENCE [LARGE SCALE GENOMIC DNA]</scope>
    <source>
        <strain evidence="1 2">P1976</strain>
    </source>
</reference>
<dbReference type="EMBL" id="ANJA01001201">
    <property type="protein sequence ID" value="ETO78575.1"/>
    <property type="molecule type" value="Genomic_DNA"/>
</dbReference>
<protein>
    <submittedName>
        <fullName evidence="1">Uncharacterized protein</fullName>
    </submittedName>
</protein>